<gene>
    <name evidence="3" type="ORF">PS691_05331</name>
</gene>
<reference evidence="3 4" key="1">
    <citation type="submission" date="2019-09" db="EMBL/GenBank/DDBJ databases">
        <authorList>
            <person name="Chandra G."/>
            <person name="Truman W A."/>
        </authorList>
    </citation>
    <scope>NUCLEOTIDE SEQUENCE [LARGE SCALE GENOMIC DNA]</scope>
    <source>
        <strain evidence="3">PS691</strain>
    </source>
</reference>
<feature type="signal peptide" evidence="2">
    <location>
        <begin position="1"/>
        <end position="23"/>
    </location>
</feature>
<feature type="compositionally biased region" description="Polar residues" evidence="1">
    <location>
        <begin position="103"/>
        <end position="119"/>
    </location>
</feature>
<protein>
    <recommendedName>
        <fullName evidence="5">Outer membrane lipoprotein SlyB</fullName>
    </recommendedName>
</protein>
<organism evidence="3 4">
    <name type="scientific">Pseudomonas fluorescens</name>
    <dbReference type="NCBI Taxonomy" id="294"/>
    <lineage>
        <taxon>Bacteria</taxon>
        <taxon>Pseudomonadati</taxon>
        <taxon>Pseudomonadota</taxon>
        <taxon>Gammaproteobacteria</taxon>
        <taxon>Pseudomonadales</taxon>
        <taxon>Pseudomonadaceae</taxon>
        <taxon>Pseudomonas</taxon>
    </lineage>
</organism>
<accession>A0A5E7F9E5</accession>
<evidence type="ECO:0000313" key="3">
    <source>
        <dbReference type="EMBL" id="VVO36088.1"/>
    </source>
</evidence>
<sequence length="119" mass="11854" precursor="true">MKHLNVVVLSVSLSLFGISAANADEVISRQGDRTVGAGFGAGTGLMVGGAAGGPIGALVGAAIGLVAGTGVQIAVGQEGQAYKVRSSSGEERVVRSPHEEFTIGQQVEVSGTRLHATTP</sequence>
<evidence type="ECO:0000256" key="1">
    <source>
        <dbReference type="SAM" id="MobiDB-lite"/>
    </source>
</evidence>
<evidence type="ECO:0000313" key="4">
    <source>
        <dbReference type="Proteomes" id="UP000337909"/>
    </source>
</evidence>
<feature type="chain" id="PRO_5022976492" description="Outer membrane lipoprotein SlyB" evidence="2">
    <location>
        <begin position="24"/>
        <end position="119"/>
    </location>
</feature>
<dbReference type="Proteomes" id="UP000337909">
    <property type="component" value="Unassembled WGS sequence"/>
</dbReference>
<keyword evidence="2" id="KW-0732">Signal</keyword>
<evidence type="ECO:0000256" key="2">
    <source>
        <dbReference type="SAM" id="SignalP"/>
    </source>
</evidence>
<dbReference type="AlphaFoldDB" id="A0A5E7F9E5"/>
<proteinExistence type="predicted"/>
<feature type="region of interest" description="Disordered" evidence="1">
    <location>
        <begin position="88"/>
        <end position="119"/>
    </location>
</feature>
<evidence type="ECO:0008006" key="5">
    <source>
        <dbReference type="Google" id="ProtNLM"/>
    </source>
</evidence>
<feature type="compositionally biased region" description="Basic and acidic residues" evidence="1">
    <location>
        <begin position="88"/>
        <end position="101"/>
    </location>
</feature>
<name>A0A5E7F9E5_PSEFL</name>
<dbReference type="EMBL" id="CABVHQ010000088">
    <property type="protein sequence ID" value="VVO36088.1"/>
    <property type="molecule type" value="Genomic_DNA"/>
</dbReference>
<dbReference type="RefSeq" id="WP_150645127.1">
    <property type="nucleotide sequence ID" value="NZ_CABVHQ010000088.1"/>
</dbReference>